<dbReference type="Proteomes" id="UP000230002">
    <property type="component" value="Unassembled WGS sequence"/>
</dbReference>
<dbReference type="AlphaFoldDB" id="A0A2G8SHS8"/>
<evidence type="ECO:0008006" key="4">
    <source>
        <dbReference type="Google" id="ProtNLM"/>
    </source>
</evidence>
<reference evidence="2 3" key="1">
    <citation type="journal article" date="2015" name="Sci. Rep.">
        <title>Chromosome-level genome map provides insights into diverse defense mechanisms in the medicinal fungus Ganoderma sinense.</title>
        <authorList>
            <person name="Zhu Y."/>
            <person name="Xu J."/>
            <person name="Sun C."/>
            <person name="Zhou S."/>
            <person name="Xu H."/>
            <person name="Nelson D.R."/>
            <person name="Qian J."/>
            <person name="Song J."/>
            <person name="Luo H."/>
            <person name="Xiang L."/>
            <person name="Li Y."/>
            <person name="Xu Z."/>
            <person name="Ji A."/>
            <person name="Wang L."/>
            <person name="Lu S."/>
            <person name="Hayward A."/>
            <person name="Sun W."/>
            <person name="Li X."/>
            <person name="Schwartz D.C."/>
            <person name="Wang Y."/>
            <person name="Chen S."/>
        </authorList>
    </citation>
    <scope>NUCLEOTIDE SEQUENCE [LARGE SCALE GENOMIC DNA]</scope>
    <source>
        <strain evidence="2 3">ZZ0214-1</strain>
    </source>
</reference>
<evidence type="ECO:0000256" key="1">
    <source>
        <dbReference type="SAM" id="MobiDB-lite"/>
    </source>
</evidence>
<dbReference type="OrthoDB" id="2802139at2759"/>
<name>A0A2G8SHS8_9APHY</name>
<protein>
    <recommendedName>
        <fullName evidence="4">CxC2-like cysteine cluster KDZ transposase-associated domain-containing protein</fullName>
    </recommendedName>
</protein>
<sequence length="674" mass="75895">MSGSDYYEHLTHLTDSVGINPPPDQRLALELMVKQWRRLKSLQHAGTFHGGDQSISPNWGVTACPACPRPEDMPAKSASSRTPKRGNKDTAYHHRSHTEISMAFEGEADEQHDSGVYVDVVACPHGLKRACVVERASEWYVITSSLLSAALTLSSCNSHIDSSLPHEPLVAPGHDPVCVSKTGHNIQHPSILTKAADANTHCNELDEIFGTWNRRRIVALPGALLRRAKEILPQHVHCWQMYDALDLCIPEEFASAWSKMMVNWREDLTESEVRQELKQMDAIAFEEGRRRKTGFTTSQIVTMGLDLEEEQRSLCAEIAASPPTMTDVLKADLRERQNVLRSRIEAWHDAEQVLIPALASLRSGAANDLPAHAITLLLPSFIYSSIAFTQDFLDCEWRLREAQAYDALAAIRGYLQVIAYVRHIAHGMREDARAQIEVVLVFASRSIDELVVRYRDAQAALANLAEPLGTNGRQFLRELSDSDVRFVTERDARQRPSWIWEFGGTAFLKDEDLFDISRNKNLQLGKFFFSACSQHCLILRALALRTMWCRARARAFDISAERDLLLEEMDRAAAFHDAQSKWWEGWVNLAFPEHPDDSEFLEGVNAYAYRQASIRRAQEVHCSSLARVIRYWFSGKKLPDHTSLGRRPLSQVSLTSGGSSLESVQLENVGDDNV</sequence>
<accession>A0A2G8SHS8</accession>
<dbReference type="EMBL" id="AYKW01000008">
    <property type="protein sequence ID" value="PIL33334.1"/>
    <property type="molecule type" value="Genomic_DNA"/>
</dbReference>
<feature type="region of interest" description="Disordered" evidence="1">
    <location>
        <begin position="70"/>
        <end position="92"/>
    </location>
</feature>
<comment type="caution">
    <text evidence="2">The sequence shown here is derived from an EMBL/GenBank/DDBJ whole genome shotgun (WGS) entry which is preliminary data.</text>
</comment>
<organism evidence="2 3">
    <name type="scientific">Ganoderma sinense ZZ0214-1</name>
    <dbReference type="NCBI Taxonomy" id="1077348"/>
    <lineage>
        <taxon>Eukaryota</taxon>
        <taxon>Fungi</taxon>
        <taxon>Dikarya</taxon>
        <taxon>Basidiomycota</taxon>
        <taxon>Agaricomycotina</taxon>
        <taxon>Agaricomycetes</taxon>
        <taxon>Polyporales</taxon>
        <taxon>Polyporaceae</taxon>
        <taxon>Ganoderma</taxon>
    </lineage>
</organism>
<evidence type="ECO:0000313" key="3">
    <source>
        <dbReference type="Proteomes" id="UP000230002"/>
    </source>
</evidence>
<gene>
    <name evidence="2" type="ORF">GSI_04785</name>
</gene>
<evidence type="ECO:0000313" key="2">
    <source>
        <dbReference type="EMBL" id="PIL33334.1"/>
    </source>
</evidence>
<keyword evidence="3" id="KW-1185">Reference proteome</keyword>
<dbReference type="STRING" id="1077348.A0A2G8SHS8"/>
<proteinExistence type="predicted"/>